<name>A0A0E9U7R0_ANGAN</name>
<dbReference type="EMBL" id="GBXM01047589">
    <property type="protein sequence ID" value="JAH60988.1"/>
    <property type="molecule type" value="Transcribed_RNA"/>
</dbReference>
<proteinExistence type="predicted"/>
<dbReference type="AlphaFoldDB" id="A0A0E9U7R0"/>
<evidence type="ECO:0000313" key="2">
    <source>
        <dbReference type="EMBL" id="JAH60988.1"/>
    </source>
</evidence>
<reference evidence="2" key="2">
    <citation type="journal article" date="2015" name="Fish Shellfish Immunol.">
        <title>Early steps in the European eel (Anguilla anguilla)-Vibrio vulnificus interaction in the gills: Role of the RtxA13 toxin.</title>
        <authorList>
            <person name="Callol A."/>
            <person name="Pajuelo D."/>
            <person name="Ebbesson L."/>
            <person name="Teles M."/>
            <person name="MacKenzie S."/>
            <person name="Amaro C."/>
        </authorList>
    </citation>
    <scope>NUCLEOTIDE SEQUENCE</scope>
</reference>
<protein>
    <submittedName>
        <fullName evidence="2">Uncharacterized protein</fullName>
    </submittedName>
</protein>
<feature type="compositionally biased region" description="Basic residues" evidence="1">
    <location>
        <begin position="1"/>
        <end position="10"/>
    </location>
</feature>
<organism evidence="2">
    <name type="scientific">Anguilla anguilla</name>
    <name type="common">European freshwater eel</name>
    <name type="synonym">Muraena anguilla</name>
    <dbReference type="NCBI Taxonomy" id="7936"/>
    <lineage>
        <taxon>Eukaryota</taxon>
        <taxon>Metazoa</taxon>
        <taxon>Chordata</taxon>
        <taxon>Craniata</taxon>
        <taxon>Vertebrata</taxon>
        <taxon>Euteleostomi</taxon>
        <taxon>Actinopterygii</taxon>
        <taxon>Neopterygii</taxon>
        <taxon>Teleostei</taxon>
        <taxon>Anguilliformes</taxon>
        <taxon>Anguillidae</taxon>
        <taxon>Anguilla</taxon>
    </lineage>
</organism>
<reference evidence="2" key="1">
    <citation type="submission" date="2014-11" db="EMBL/GenBank/DDBJ databases">
        <authorList>
            <person name="Amaro Gonzalez C."/>
        </authorList>
    </citation>
    <scope>NUCLEOTIDE SEQUENCE</scope>
</reference>
<sequence length="23" mass="2685">MSRLSRHKELKRVGGARQCSTRK</sequence>
<accession>A0A0E9U7R0</accession>
<feature type="region of interest" description="Disordered" evidence="1">
    <location>
        <begin position="1"/>
        <end position="23"/>
    </location>
</feature>
<evidence type="ECO:0000256" key="1">
    <source>
        <dbReference type="SAM" id="MobiDB-lite"/>
    </source>
</evidence>